<evidence type="ECO:0000313" key="12">
    <source>
        <dbReference type="EMBL" id="SNV46498.1"/>
    </source>
</evidence>
<dbReference type="EMBL" id="LT906454">
    <property type="protein sequence ID" value="SNV35804.1"/>
    <property type="molecule type" value="Genomic_DNA"/>
</dbReference>
<dbReference type="EMBL" id="LT906454">
    <property type="protein sequence ID" value="SNV33795.1"/>
    <property type="molecule type" value="Genomic_DNA"/>
</dbReference>
<dbReference type="KEGG" id="saco:SAME_01557"/>
<dbReference type="EMBL" id="LT906454">
    <property type="protein sequence ID" value="SNV46498.1"/>
    <property type="molecule type" value="Genomic_DNA"/>
</dbReference>
<organism evidence="5 16">
    <name type="scientific">Streptococcus acidominimus</name>
    <dbReference type="NCBI Taxonomy" id="1326"/>
    <lineage>
        <taxon>Bacteria</taxon>
        <taxon>Bacillati</taxon>
        <taxon>Bacillota</taxon>
        <taxon>Bacilli</taxon>
        <taxon>Lactobacillales</taxon>
        <taxon>Streptococcaceae</taxon>
        <taxon>Streptococcus</taxon>
    </lineage>
</organism>
<dbReference type="Gene3D" id="3.30.420.10">
    <property type="entry name" value="Ribonuclease H-like superfamily/Ribonuclease H"/>
    <property type="match status" value="1"/>
</dbReference>
<evidence type="ECO:0000313" key="8">
    <source>
        <dbReference type="EMBL" id="SNV40855.1"/>
    </source>
</evidence>
<dbReference type="EMBL" id="LT906454">
    <property type="protein sequence ID" value="SNV42880.1"/>
    <property type="molecule type" value="Genomic_DNA"/>
</dbReference>
<dbReference type="KEGG" id="saco:SAME_00789"/>
<dbReference type="InterPro" id="IPR036397">
    <property type="entry name" value="RNaseH_sf"/>
</dbReference>
<dbReference type="KEGG" id="saco:SAME_01603"/>
<dbReference type="Pfam" id="PF13683">
    <property type="entry name" value="rve_3"/>
    <property type="match status" value="1"/>
</dbReference>
<dbReference type="GO" id="GO:0015074">
    <property type="term" value="P:DNA integration"/>
    <property type="evidence" value="ECO:0007669"/>
    <property type="project" value="InterPro"/>
</dbReference>
<evidence type="ECO:0000313" key="11">
    <source>
        <dbReference type="EMBL" id="SNV44059.1"/>
    </source>
</evidence>
<dbReference type="GO" id="GO:0003676">
    <property type="term" value="F:nucleic acid binding"/>
    <property type="evidence" value="ECO:0007669"/>
    <property type="project" value="InterPro"/>
</dbReference>
<dbReference type="InterPro" id="IPR001584">
    <property type="entry name" value="Integrase_cat-core"/>
</dbReference>
<dbReference type="KEGG" id="saco:SAME_02372"/>
<evidence type="ECO:0000313" key="5">
    <source>
        <dbReference type="EMBL" id="SNV35804.1"/>
    </source>
</evidence>
<accession>A0A239WQB9</accession>
<dbReference type="InterPro" id="IPR012337">
    <property type="entry name" value="RNaseH-like_sf"/>
</dbReference>
<dbReference type="Proteomes" id="UP000215144">
    <property type="component" value="Chromosome 1"/>
</dbReference>
<dbReference type="PANTHER" id="PTHR46889">
    <property type="entry name" value="TRANSPOSASE INSF FOR INSERTION SEQUENCE IS3B-RELATED"/>
    <property type="match status" value="1"/>
</dbReference>
<dbReference type="NCBIfam" id="NF033516">
    <property type="entry name" value="transpos_IS3"/>
    <property type="match status" value="1"/>
</dbReference>
<evidence type="ECO:0000313" key="10">
    <source>
        <dbReference type="EMBL" id="SNV42880.1"/>
    </source>
</evidence>
<dbReference type="PROSITE" id="PS50994">
    <property type="entry name" value="INTEGRASE"/>
    <property type="match status" value="1"/>
</dbReference>
<dbReference type="KEGG" id="saco:SAME_00671"/>
<dbReference type="InterPro" id="IPR050900">
    <property type="entry name" value="Transposase_IS3/IS150/IS904"/>
</dbReference>
<dbReference type="InterPro" id="IPR048020">
    <property type="entry name" value="Transpos_IS3"/>
</dbReference>
<dbReference type="AlphaFoldDB" id="A0A239WQB9"/>
<feature type="domain" description="Integrase catalytic" evidence="2">
    <location>
        <begin position="100"/>
        <end position="259"/>
    </location>
</feature>
<dbReference type="EMBL" id="LT906454">
    <property type="protein sequence ID" value="SNV42582.1"/>
    <property type="molecule type" value="Genomic_DNA"/>
</dbReference>
<dbReference type="EMBL" id="LT906454">
    <property type="protein sequence ID" value="SNV47655.1"/>
    <property type="molecule type" value="Genomic_DNA"/>
</dbReference>
<gene>
    <name evidence="3" type="ORF">SAMEA4504048_00087</name>
    <name evidence="4" type="ORF">SAMEA4504048_00274</name>
    <name evidence="5" type="ORF">SAMEA4504048_00519</name>
    <name evidence="6" type="ORF">SAMEA4504048_00671</name>
    <name evidence="7" type="ORF">SAMEA4504048_00789</name>
    <name evidence="8" type="ORF">SAMEA4504048_01253</name>
    <name evidence="9" type="ORF">SAMEA4504048_01557</name>
    <name evidence="10" type="ORF">SAMEA4504048_01603</name>
    <name evidence="11" type="ORF">SAMEA4504048_01795</name>
    <name evidence="12" type="ORF">SAMEA4504048_02193</name>
    <name evidence="13" type="ORF">SAMEA4504048_02279</name>
    <name evidence="14" type="ORF">SAMEA4504048_02372</name>
    <name evidence="15" type="ORF">SAMEA4504048_02400</name>
</gene>
<evidence type="ECO:0000313" key="3">
    <source>
        <dbReference type="EMBL" id="SNV31948.1"/>
    </source>
</evidence>
<dbReference type="EMBL" id="LT906454">
    <property type="protein sequence ID" value="SNV47532.1"/>
    <property type="molecule type" value="Genomic_DNA"/>
</dbReference>
<evidence type="ECO:0000313" key="6">
    <source>
        <dbReference type="EMBL" id="SNV37286.1"/>
    </source>
</evidence>
<dbReference type="KEGG" id="saco:SAME_01795"/>
<evidence type="ECO:0000313" key="7">
    <source>
        <dbReference type="EMBL" id="SNV38382.1"/>
    </source>
</evidence>
<dbReference type="EMBL" id="LT906454">
    <property type="protein sequence ID" value="SNV38382.1"/>
    <property type="molecule type" value="Genomic_DNA"/>
</dbReference>
<dbReference type="KEGG" id="saco:SAME_00087"/>
<dbReference type="EMBL" id="LT906454">
    <property type="protein sequence ID" value="SNV47057.1"/>
    <property type="molecule type" value="Genomic_DNA"/>
</dbReference>
<evidence type="ECO:0000313" key="16">
    <source>
        <dbReference type="Proteomes" id="UP000215144"/>
    </source>
</evidence>
<dbReference type="KEGG" id="saco:SAME_01253"/>
<dbReference type="SUPFAM" id="SSF53098">
    <property type="entry name" value="Ribonuclease H-like"/>
    <property type="match status" value="1"/>
</dbReference>
<evidence type="ECO:0000313" key="9">
    <source>
        <dbReference type="EMBL" id="SNV42582.1"/>
    </source>
</evidence>
<dbReference type="EMBL" id="LT906454">
    <property type="protein sequence ID" value="SNV31948.1"/>
    <property type="molecule type" value="Genomic_DNA"/>
</dbReference>
<evidence type="ECO:0000313" key="4">
    <source>
        <dbReference type="EMBL" id="SNV33795.1"/>
    </source>
</evidence>
<dbReference type="EMBL" id="LT906454">
    <property type="protein sequence ID" value="SNV37286.1"/>
    <property type="molecule type" value="Genomic_DNA"/>
</dbReference>
<evidence type="ECO:0000256" key="1">
    <source>
        <dbReference type="ARBA" id="ARBA00002286"/>
    </source>
</evidence>
<comment type="function">
    <text evidence="1">Involved in the transposition of the insertion sequence.</text>
</comment>
<dbReference type="KEGG" id="saco:SAME_00274"/>
<evidence type="ECO:0000313" key="15">
    <source>
        <dbReference type="EMBL" id="SNV47655.1"/>
    </source>
</evidence>
<dbReference type="EMBL" id="LT906454">
    <property type="protein sequence ID" value="SNV40855.1"/>
    <property type="molecule type" value="Genomic_DNA"/>
</dbReference>
<dbReference type="EMBL" id="LT906454">
    <property type="protein sequence ID" value="SNV44059.1"/>
    <property type="molecule type" value="Genomic_DNA"/>
</dbReference>
<sequence>MCQCLNIPRSSYYYKAVVPVSEAQLEEMVKRIFLDSKSRYGARKIKKCLEAQGITLSRRRIRRIMKRLNLVSVYQKAAFKPHAKGKNEAPIPNLLARQFKQEKPLEALVTDLTYVRIGKRWAYVCLILDLFNREIIGLSLGWHKTADLVKEAIQSIPYALTKVKLFHSDRGKEFDNALIDEMLEAFGITRSLSQAGCPYDNAVAESTYRSFKLEFINQENFRSLEELTLKTKDYVHWWNHHRIHSTLNYQTPMTKRAIV</sequence>
<name>A0A239WQB9_STRAI</name>
<evidence type="ECO:0000313" key="14">
    <source>
        <dbReference type="EMBL" id="SNV47532.1"/>
    </source>
</evidence>
<dbReference type="InterPro" id="IPR025948">
    <property type="entry name" value="HTH-like_dom"/>
</dbReference>
<reference evidence="5 16" key="1">
    <citation type="submission" date="2017-06" db="EMBL/GenBank/DDBJ databases">
        <authorList>
            <consortium name="Pathogen Informatics"/>
        </authorList>
    </citation>
    <scope>NUCLEOTIDE SEQUENCE [LARGE SCALE GENOMIC DNA]</scope>
    <source>
        <strain evidence="5 16">NCTC11291</strain>
    </source>
</reference>
<dbReference type="KEGG" id="saco:SAME_00519"/>
<proteinExistence type="predicted"/>
<evidence type="ECO:0000259" key="2">
    <source>
        <dbReference type="PROSITE" id="PS50994"/>
    </source>
</evidence>
<dbReference type="Pfam" id="PF13276">
    <property type="entry name" value="HTH_21"/>
    <property type="match status" value="1"/>
</dbReference>
<dbReference type="KEGG" id="saco:SAME_02400"/>
<evidence type="ECO:0000313" key="13">
    <source>
        <dbReference type="EMBL" id="SNV47057.1"/>
    </source>
</evidence>
<dbReference type="KEGG" id="saco:SAME_02193"/>
<protein>
    <submittedName>
        <fullName evidence="5">Mobile element protein</fullName>
    </submittedName>
</protein>
<dbReference type="PANTHER" id="PTHR46889:SF5">
    <property type="entry name" value="INTEGRASE PROTEIN"/>
    <property type="match status" value="1"/>
</dbReference>
<dbReference type="KEGG" id="saco:SAME_02279"/>